<dbReference type="AlphaFoldDB" id="A0A821VK34"/>
<evidence type="ECO:0000313" key="1">
    <source>
        <dbReference type="EMBL" id="CAF4908416.1"/>
    </source>
</evidence>
<protein>
    <recommendedName>
        <fullName evidence="3">Endonuclease-reverse transcriptase</fullName>
    </recommendedName>
</protein>
<sequence length="227" mass="27355">MNTEKTKVMTNSIKTEIKVNGKILEYVEEYVYLGQIISHEDQMFKEIHKRIANGWRKYWAMKEIMKSKAMNIGLKKKVFNTCILPCVTYGCETWSLTQLHRKKLSTFQHAVERSMLGIKRKDKIRNTDIRRRTKLTDILIRIDQQKWRWTGHLMRSSSSSKNKWSNIVTHWYPRNGKRSRGRQYRRWEDELKLTAGPNWRRVALDRTQWKELEEAFAERHTVIRDIL</sequence>
<proteinExistence type="predicted"/>
<name>A0A821VK34_9NEOP</name>
<evidence type="ECO:0008006" key="3">
    <source>
        <dbReference type="Google" id="ProtNLM"/>
    </source>
</evidence>
<dbReference type="PANTHER" id="PTHR47027">
    <property type="entry name" value="REVERSE TRANSCRIPTASE DOMAIN-CONTAINING PROTEIN"/>
    <property type="match status" value="1"/>
</dbReference>
<comment type="caution">
    <text evidence="1">The sequence shown here is derived from an EMBL/GenBank/DDBJ whole genome shotgun (WGS) entry which is preliminary data.</text>
</comment>
<reference evidence="1" key="1">
    <citation type="submission" date="2021-02" db="EMBL/GenBank/DDBJ databases">
        <authorList>
            <person name="Steward A R."/>
        </authorList>
    </citation>
    <scope>NUCLEOTIDE SEQUENCE</scope>
</reference>
<organism evidence="1 2">
    <name type="scientific">Pieris macdunnoughi</name>
    <dbReference type="NCBI Taxonomy" id="345717"/>
    <lineage>
        <taxon>Eukaryota</taxon>
        <taxon>Metazoa</taxon>
        <taxon>Ecdysozoa</taxon>
        <taxon>Arthropoda</taxon>
        <taxon>Hexapoda</taxon>
        <taxon>Insecta</taxon>
        <taxon>Pterygota</taxon>
        <taxon>Neoptera</taxon>
        <taxon>Endopterygota</taxon>
        <taxon>Lepidoptera</taxon>
        <taxon>Glossata</taxon>
        <taxon>Ditrysia</taxon>
        <taxon>Papilionoidea</taxon>
        <taxon>Pieridae</taxon>
        <taxon>Pierinae</taxon>
        <taxon>Pieris</taxon>
    </lineage>
</organism>
<gene>
    <name evidence="1" type="ORF">PMACD_LOCUS11911</name>
</gene>
<dbReference type="OrthoDB" id="410104at2759"/>
<keyword evidence="2" id="KW-1185">Reference proteome</keyword>
<dbReference type="PANTHER" id="PTHR47027:SF20">
    <property type="entry name" value="REVERSE TRANSCRIPTASE-LIKE PROTEIN WITH RNA-DIRECTED DNA POLYMERASE DOMAIN"/>
    <property type="match status" value="1"/>
</dbReference>
<evidence type="ECO:0000313" key="2">
    <source>
        <dbReference type="Proteomes" id="UP000663880"/>
    </source>
</evidence>
<dbReference type="EMBL" id="CAJOBZ010000043">
    <property type="protein sequence ID" value="CAF4908416.1"/>
    <property type="molecule type" value="Genomic_DNA"/>
</dbReference>
<accession>A0A821VK34</accession>
<dbReference type="Proteomes" id="UP000663880">
    <property type="component" value="Unassembled WGS sequence"/>
</dbReference>